<protein>
    <submittedName>
        <fullName evidence="2">Uncharacterized protein</fullName>
    </submittedName>
</protein>
<dbReference type="EMBL" id="JAMKFB020000017">
    <property type="protein sequence ID" value="KAL0170475.1"/>
    <property type="molecule type" value="Genomic_DNA"/>
</dbReference>
<feature type="non-terminal residue" evidence="2">
    <location>
        <position position="98"/>
    </location>
</feature>
<dbReference type="Proteomes" id="UP001529510">
    <property type="component" value="Unassembled WGS sequence"/>
</dbReference>
<feature type="non-terminal residue" evidence="2">
    <location>
        <position position="1"/>
    </location>
</feature>
<sequence length="98" mass="10621">TALEQISLPTATLDPEPSPPSPRCAEQHPEPTVDREPELVATDEPLPHGATEQQIATEPELQVTSVQVRVLATTPATRENAMDSEIAKWNSAHCNMAE</sequence>
<reference evidence="2 3" key="1">
    <citation type="submission" date="2024-05" db="EMBL/GenBank/DDBJ databases">
        <title>Genome sequencing and assembly of Indian major carp, Cirrhinus mrigala (Hamilton, 1822).</title>
        <authorList>
            <person name="Mohindra V."/>
            <person name="Chowdhury L.M."/>
            <person name="Lal K."/>
            <person name="Jena J.K."/>
        </authorList>
    </citation>
    <scope>NUCLEOTIDE SEQUENCE [LARGE SCALE GENOMIC DNA]</scope>
    <source>
        <strain evidence="2">CM1030</strain>
        <tissue evidence="2">Blood</tissue>
    </source>
</reference>
<gene>
    <name evidence="2" type="ORF">M9458_035071</name>
</gene>
<keyword evidence="3" id="KW-1185">Reference proteome</keyword>
<evidence type="ECO:0000256" key="1">
    <source>
        <dbReference type="SAM" id="MobiDB-lite"/>
    </source>
</evidence>
<accession>A0ABD0P966</accession>
<organism evidence="2 3">
    <name type="scientific">Cirrhinus mrigala</name>
    <name type="common">Mrigala</name>
    <dbReference type="NCBI Taxonomy" id="683832"/>
    <lineage>
        <taxon>Eukaryota</taxon>
        <taxon>Metazoa</taxon>
        <taxon>Chordata</taxon>
        <taxon>Craniata</taxon>
        <taxon>Vertebrata</taxon>
        <taxon>Euteleostomi</taxon>
        <taxon>Actinopterygii</taxon>
        <taxon>Neopterygii</taxon>
        <taxon>Teleostei</taxon>
        <taxon>Ostariophysi</taxon>
        <taxon>Cypriniformes</taxon>
        <taxon>Cyprinidae</taxon>
        <taxon>Labeoninae</taxon>
        <taxon>Labeonini</taxon>
        <taxon>Cirrhinus</taxon>
    </lineage>
</organism>
<evidence type="ECO:0000313" key="2">
    <source>
        <dbReference type="EMBL" id="KAL0170475.1"/>
    </source>
</evidence>
<comment type="caution">
    <text evidence="2">The sequence shown here is derived from an EMBL/GenBank/DDBJ whole genome shotgun (WGS) entry which is preliminary data.</text>
</comment>
<name>A0ABD0P966_CIRMR</name>
<dbReference type="AlphaFoldDB" id="A0ABD0P966"/>
<proteinExistence type="predicted"/>
<feature type="region of interest" description="Disordered" evidence="1">
    <location>
        <begin position="1"/>
        <end position="51"/>
    </location>
</feature>
<feature type="compositionally biased region" description="Basic and acidic residues" evidence="1">
    <location>
        <begin position="25"/>
        <end position="38"/>
    </location>
</feature>
<evidence type="ECO:0000313" key="3">
    <source>
        <dbReference type="Proteomes" id="UP001529510"/>
    </source>
</evidence>